<reference evidence="2 3" key="1">
    <citation type="journal article" date="2018" name="PLoS Genet.">
        <title>Population sequencing reveals clonal diversity and ancestral inbreeding in the grapevine cultivar Chardonnay.</title>
        <authorList>
            <person name="Roach M.J."/>
            <person name="Johnson D.L."/>
            <person name="Bohlmann J."/>
            <person name="van Vuuren H.J."/>
            <person name="Jones S.J."/>
            <person name="Pretorius I.S."/>
            <person name="Schmidt S.A."/>
            <person name="Borneman A.R."/>
        </authorList>
    </citation>
    <scope>NUCLEOTIDE SEQUENCE [LARGE SCALE GENOMIC DNA]</scope>
    <source>
        <strain evidence="3">cv. Chardonnay</strain>
        <tissue evidence="2">Leaf</tissue>
    </source>
</reference>
<name>A0A438IXE5_VITVI</name>
<dbReference type="InterPro" id="IPR018289">
    <property type="entry name" value="MULE_transposase_dom"/>
</dbReference>
<dbReference type="PANTHER" id="PTHR31973">
    <property type="entry name" value="POLYPROTEIN, PUTATIVE-RELATED"/>
    <property type="match status" value="1"/>
</dbReference>
<accession>A0A438IXE5</accession>
<evidence type="ECO:0000259" key="1">
    <source>
        <dbReference type="Pfam" id="PF10551"/>
    </source>
</evidence>
<proteinExistence type="predicted"/>
<feature type="domain" description="MULE transposase" evidence="1">
    <location>
        <begin position="42"/>
        <end position="134"/>
    </location>
</feature>
<dbReference type="PANTHER" id="PTHR31973:SF187">
    <property type="entry name" value="MUTATOR TRANSPOSASE MUDRA PROTEIN"/>
    <property type="match status" value="1"/>
</dbReference>
<comment type="caution">
    <text evidence="2">The sequence shown here is derived from an EMBL/GenBank/DDBJ whole genome shotgun (WGS) entry which is preliminary data.</text>
</comment>
<evidence type="ECO:0000313" key="2">
    <source>
        <dbReference type="EMBL" id="RVX01371.1"/>
    </source>
</evidence>
<gene>
    <name evidence="2" type="ORF">CK203_031284</name>
</gene>
<dbReference type="Pfam" id="PF10551">
    <property type="entry name" value="MULE"/>
    <property type="match status" value="1"/>
</dbReference>
<dbReference type="EMBL" id="QGNW01000076">
    <property type="protein sequence ID" value="RVX01371.1"/>
    <property type="molecule type" value="Genomic_DNA"/>
</dbReference>
<dbReference type="AlphaFoldDB" id="A0A438IXE5"/>
<sequence length="150" mass="16988">MVATNPGSIVKLRHSSDGHFKQLFVVHSVFIQGFAMGCQPIIAIDSTHMSGTYKGVLFSTTTYDANDFMFPLAFSVMSLENYENWSWFSQNLKKVVGDKEVVIISNRHPAFLRSVPEVFGLENHTYCYCHLKENFSSFLSKHNKKGNKGK</sequence>
<evidence type="ECO:0000313" key="3">
    <source>
        <dbReference type="Proteomes" id="UP000288805"/>
    </source>
</evidence>
<organism evidence="2 3">
    <name type="scientific">Vitis vinifera</name>
    <name type="common">Grape</name>
    <dbReference type="NCBI Taxonomy" id="29760"/>
    <lineage>
        <taxon>Eukaryota</taxon>
        <taxon>Viridiplantae</taxon>
        <taxon>Streptophyta</taxon>
        <taxon>Embryophyta</taxon>
        <taxon>Tracheophyta</taxon>
        <taxon>Spermatophyta</taxon>
        <taxon>Magnoliopsida</taxon>
        <taxon>eudicotyledons</taxon>
        <taxon>Gunneridae</taxon>
        <taxon>Pentapetalae</taxon>
        <taxon>rosids</taxon>
        <taxon>Vitales</taxon>
        <taxon>Vitaceae</taxon>
        <taxon>Viteae</taxon>
        <taxon>Vitis</taxon>
    </lineage>
</organism>
<protein>
    <recommendedName>
        <fullName evidence="1">MULE transposase domain-containing protein</fullName>
    </recommendedName>
</protein>
<dbReference type="Proteomes" id="UP000288805">
    <property type="component" value="Unassembled WGS sequence"/>
</dbReference>